<dbReference type="RefSeq" id="WP_067523110.1">
    <property type="nucleotide sequence ID" value="NZ_JABELX010000003.1"/>
</dbReference>
<dbReference type="AlphaFoldDB" id="A0A849BXH8"/>
<dbReference type="Proteomes" id="UP000586827">
    <property type="component" value="Unassembled WGS sequence"/>
</dbReference>
<evidence type="ECO:0008006" key="3">
    <source>
        <dbReference type="Google" id="ProtNLM"/>
    </source>
</evidence>
<evidence type="ECO:0000313" key="2">
    <source>
        <dbReference type="Proteomes" id="UP000586827"/>
    </source>
</evidence>
<name>A0A849BXH8_9NOCA</name>
<keyword evidence="2" id="KW-1185">Reference proteome</keyword>
<dbReference type="EMBL" id="JABELX010000003">
    <property type="protein sequence ID" value="NNH69756.1"/>
    <property type="molecule type" value="Genomic_DNA"/>
</dbReference>
<sequence>MFKGGLEKAVVSLLDNGSQLQGPAVTKYVERLRKSHPGESPAQINARLEKLYLTTVTGSGTAVGATAAVPGVGTVASVAAMTAETAFFLEASALYTLAVAAVHGVAPEDKERRRALVLAVVLGESGMEIVQKTVGHSAKNWGTLLTNKIPGIRSMNDSLLKRFLVQFITKRSALMLGKVLPAGIGAAIGGFGNRALGHRLIDNSRQAFGPAPLAWPRPLIIEADPLTAIESNSTPPSTPEQQPR</sequence>
<proteinExistence type="predicted"/>
<comment type="caution">
    <text evidence="1">The sequence shown here is derived from an EMBL/GenBank/DDBJ whole genome shotgun (WGS) entry which is preliminary data.</text>
</comment>
<reference evidence="1 2" key="1">
    <citation type="submission" date="2020-05" db="EMBL/GenBank/DDBJ databases">
        <title>MicrobeNet Type strains.</title>
        <authorList>
            <person name="Nicholson A.C."/>
        </authorList>
    </citation>
    <scope>NUCLEOTIDE SEQUENCE [LARGE SCALE GENOMIC DNA]</scope>
    <source>
        <strain evidence="1 2">JCM 3224</strain>
    </source>
</reference>
<evidence type="ECO:0000313" key="1">
    <source>
        <dbReference type="EMBL" id="NNH69756.1"/>
    </source>
</evidence>
<organism evidence="1 2">
    <name type="scientific">Nocardia uniformis</name>
    <dbReference type="NCBI Taxonomy" id="53432"/>
    <lineage>
        <taxon>Bacteria</taxon>
        <taxon>Bacillati</taxon>
        <taxon>Actinomycetota</taxon>
        <taxon>Actinomycetes</taxon>
        <taxon>Mycobacteriales</taxon>
        <taxon>Nocardiaceae</taxon>
        <taxon>Nocardia</taxon>
    </lineage>
</organism>
<gene>
    <name evidence="1" type="ORF">HLB23_07730</name>
</gene>
<protein>
    <recommendedName>
        <fullName evidence="3">Di-and tripeptidase</fullName>
    </recommendedName>
</protein>
<accession>A0A849BXH8</accession>